<dbReference type="RefSeq" id="WP_328740863.1">
    <property type="nucleotide sequence ID" value="NZ_CP108036.1"/>
</dbReference>
<dbReference type="EMBL" id="CP108036">
    <property type="protein sequence ID" value="WUN83651.1"/>
    <property type="molecule type" value="Genomic_DNA"/>
</dbReference>
<organism evidence="8 9">
    <name type="scientific">Streptomyces erythrochromogenes</name>
    <dbReference type="NCBI Taxonomy" id="285574"/>
    <lineage>
        <taxon>Bacteria</taxon>
        <taxon>Bacillati</taxon>
        <taxon>Actinomycetota</taxon>
        <taxon>Actinomycetes</taxon>
        <taxon>Kitasatosporales</taxon>
        <taxon>Streptomycetaceae</taxon>
        <taxon>Streptomyces</taxon>
    </lineage>
</organism>
<gene>
    <name evidence="8" type="ORF">OHA91_37210</name>
</gene>
<dbReference type="GeneID" id="95501814"/>
<dbReference type="PANTHER" id="PTHR24286:SF24">
    <property type="entry name" value="LANOSTEROL 14-ALPHA DEMETHYLASE"/>
    <property type="match status" value="1"/>
</dbReference>
<sequence length="418" mass="46371">MPTLKHPPSVWTDGTPSLLTHGYAWLPDHMRASADGTVRTRLLGRRTVALRGPEAVAFFYDEQHVQRRAALPDPVLDTLFGQGAVHTLDGVAHRVRKAMFLSLLKDEKGVEALREHVLLRWREAVGRWRGEPEETVVLFDETARVLALAVCDWTGVPLPLTAADGGQLARDCVAMVDGFATAGPRQLRARHARRRQEQALAQLIVRVREQRETAPDGSALDVVARHRDADGSVLDPHLAAVELLNIIRPTVAIAWFATFAAHALHRWPQHRDPLRDDASGHLATGFAHEVRRFYPFAPFVGGLAARELQWRGETVPEGTLLLLDLYGQHHDPQWWDHPYRFDPHRYGTGESLRHLVPQGGGDAAAGHRCPGEDITVTLLAAFVTELAGLDVSVPDQDLTIPLSRIPALPRSGFRFRLG</sequence>
<dbReference type="InterPro" id="IPR036396">
    <property type="entry name" value="Cyt_P450_sf"/>
</dbReference>
<keyword evidence="9" id="KW-1185">Reference proteome</keyword>
<evidence type="ECO:0000256" key="6">
    <source>
        <dbReference type="ARBA" id="ARBA00023004"/>
    </source>
</evidence>
<dbReference type="Pfam" id="PF00067">
    <property type="entry name" value="p450"/>
    <property type="match status" value="1"/>
</dbReference>
<dbReference type="Gene3D" id="1.10.630.10">
    <property type="entry name" value="Cytochrome P450"/>
    <property type="match status" value="1"/>
</dbReference>
<evidence type="ECO:0000313" key="9">
    <source>
        <dbReference type="Proteomes" id="UP001432312"/>
    </source>
</evidence>
<evidence type="ECO:0000256" key="1">
    <source>
        <dbReference type="ARBA" id="ARBA00001971"/>
    </source>
</evidence>
<evidence type="ECO:0000256" key="2">
    <source>
        <dbReference type="ARBA" id="ARBA00010617"/>
    </source>
</evidence>
<protein>
    <submittedName>
        <fullName evidence="8">Cytochrome P450</fullName>
    </submittedName>
</protein>
<accession>A0ABZ1QLV5</accession>
<evidence type="ECO:0000256" key="5">
    <source>
        <dbReference type="ARBA" id="ARBA00023002"/>
    </source>
</evidence>
<evidence type="ECO:0000313" key="8">
    <source>
        <dbReference type="EMBL" id="WUN83651.1"/>
    </source>
</evidence>
<comment type="similarity">
    <text evidence="2">Belongs to the cytochrome P450 family.</text>
</comment>
<reference evidence="8" key="1">
    <citation type="submission" date="2022-10" db="EMBL/GenBank/DDBJ databases">
        <title>The complete genomes of actinobacterial strains from the NBC collection.</title>
        <authorList>
            <person name="Joergensen T.S."/>
            <person name="Alvarez Arevalo M."/>
            <person name="Sterndorff E.B."/>
            <person name="Faurdal D."/>
            <person name="Vuksanovic O."/>
            <person name="Mourched A.-S."/>
            <person name="Charusanti P."/>
            <person name="Shaw S."/>
            <person name="Blin K."/>
            <person name="Weber T."/>
        </authorList>
    </citation>
    <scope>NUCLEOTIDE SEQUENCE</scope>
    <source>
        <strain evidence="8">NBC_00303</strain>
    </source>
</reference>
<dbReference type="PANTHER" id="PTHR24286">
    <property type="entry name" value="CYTOCHROME P450 26"/>
    <property type="match status" value="1"/>
</dbReference>
<keyword evidence="7" id="KW-0503">Monooxygenase</keyword>
<dbReference type="SUPFAM" id="SSF48264">
    <property type="entry name" value="Cytochrome P450"/>
    <property type="match status" value="1"/>
</dbReference>
<name>A0ABZ1QLV5_9ACTN</name>
<dbReference type="CDD" id="cd11067">
    <property type="entry name" value="CYP152"/>
    <property type="match status" value="1"/>
</dbReference>
<keyword evidence="3" id="KW-0349">Heme</keyword>
<dbReference type="Proteomes" id="UP001432312">
    <property type="component" value="Chromosome"/>
</dbReference>
<proteinExistence type="inferred from homology"/>
<keyword evidence="5" id="KW-0560">Oxidoreductase</keyword>
<evidence type="ECO:0000256" key="7">
    <source>
        <dbReference type="ARBA" id="ARBA00023033"/>
    </source>
</evidence>
<keyword evidence="6" id="KW-0408">Iron</keyword>
<evidence type="ECO:0000256" key="3">
    <source>
        <dbReference type="ARBA" id="ARBA00022617"/>
    </source>
</evidence>
<keyword evidence="4" id="KW-0479">Metal-binding</keyword>
<evidence type="ECO:0000256" key="4">
    <source>
        <dbReference type="ARBA" id="ARBA00022723"/>
    </source>
</evidence>
<dbReference type="InterPro" id="IPR001128">
    <property type="entry name" value="Cyt_P450"/>
</dbReference>
<comment type="cofactor">
    <cofactor evidence="1">
        <name>heme</name>
        <dbReference type="ChEBI" id="CHEBI:30413"/>
    </cofactor>
</comment>